<dbReference type="GO" id="GO:0000155">
    <property type="term" value="F:phosphorelay sensor kinase activity"/>
    <property type="evidence" value="ECO:0007669"/>
    <property type="project" value="InterPro"/>
</dbReference>
<dbReference type="InterPro" id="IPR003018">
    <property type="entry name" value="GAF"/>
</dbReference>
<feature type="transmembrane region" description="Helical" evidence="10">
    <location>
        <begin position="24"/>
        <end position="43"/>
    </location>
</feature>
<gene>
    <name evidence="12" type="ORF">SAMN05661077_2181</name>
</gene>
<proteinExistence type="predicted"/>
<evidence type="ECO:0000256" key="3">
    <source>
        <dbReference type="ARBA" id="ARBA00022553"/>
    </source>
</evidence>
<evidence type="ECO:0000259" key="11">
    <source>
        <dbReference type="PROSITE" id="PS50109"/>
    </source>
</evidence>
<evidence type="ECO:0000256" key="5">
    <source>
        <dbReference type="ARBA" id="ARBA00022741"/>
    </source>
</evidence>
<evidence type="ECO:0000313" key="12">
    <source>
        <dbReference type="EMBL" id="SCY46534.1"/>
    </source>
</evidence>
<dbReference type="Pfam" id="PF00512">
    <property type="entry name" value="HisKA"/>
    <property type="match status" value="1"/>
</dbReference>
<keyword evidence="6 12" id="KW-0418">Kinase</keyword>
<dbReference type="SUPFAM" id="SSF47384">
    <property type="entry name" value="Homodimeric domain of signal transducing histidine kinase"/>
    <property type="match status" value="1"/>
</dbReference>
<keyword evidence="10" id="KW-0472">Membrane</keyword>
<keyword evidence="8" id="KW-0902">Two-component regulatory system</keyword>
<reference evidence="13" key="1">
    <citation type="submission" date="2016-10" db="EMBL/GenBank/DDBJ databases">
        <authorList>
            <person name="Varghese N."/>
        </authorList>
    </citation>
    <scope>NUCLEOTIDE SEQUENCE [LARGE SCALE GENOMIC DNA]</scope>
    <source>
        <strain evidence="13">HL 19</strain>
    </source>
</reference>
<dbReference type="SMART" id="SM00065">
    <property type="entry name" value="GAF"/>
    <property type="match status" value="1"/>
</dbReference>
<dbReference type="Gene3D" id="3.30.450.40">
    <property type="match status" value="1"/>
</dbReference>
<dbReference type="SUPFAM" id="SSF55874">
    <property type="entry name" value="ATPase domain of HSP90 chaperone/DNA topoisomerase II/histidine kinase"/>
    <property type="match status" value="1"/>
</dbReference>
<dbReference type="Proteomes" id="UP000183104">
    <property type="component" value="Unassembled WGS sequence"/>
</dbReference>
<dbReference type="InterPro" id="IPR003594">
    <property type="entry name" value="HATPase_dom"/>
</dbReference>
<evidence type="ECO:0000256" key="8">
    <source>
        <dbReference type="ARBA" id="ARBA00023012"/>
    </source>
</evidence>
<dbReference type="Pfam" id="PF13185">
    <property type="entry name" value="GAF_2"/>
    <property type="match status" value="1"/>
</dbReference>
<dbReference type="InterPro" id="IPR004358">
    <property type="entry name" value="Sig_transdc_His_kin-like_C"/>
</dbReference>
<feature type="transmembrane region" description="Helical" evidence="10">
    <location>
        <begin position="119"/>
        <end position="139"/>
    </location>
</feature>
<dbReference type="InterPro" id="IPR029016">
    <property type="entry name" value="GAF-like_dom_sf"/>
</dbReference>
<keyword evidence="4" id="KW-0808">Transferase</keyword>
<keyword evidence="13" id="KW-1185">Reference proteome</keyword>
<evidence type="ECO:0000256" key="6">
    <source>
        <dbReference type="ARBA" id="ARBA00022777"/>
    </source>
</evidence>
<sequence>MQTNFLLPEESGEGWRLDPRHRWVLTWGVALVLLLPPIALLGLREQALDESYVLALTHGVVEGFCGLVALLVVVAAGGIYFLQPRNELLFFTLAFLAMGLFDLIHAISEPGSERFVALHSLSVAWGALLMLTAYLAVLPRMRLDHLEPRKILTAVLVPLVGSLLLVYWVPDQEFLAMVHPSGRSQEFTWASIFLNGAAGVLFTGAALLCFAGYRRSGELSLGVFTAIHGLFAESAFLFPLSTLWDINWWLWHGVKVLLYMGILAFLVFGYIYAVRKIQGVKNALSRSNERLQEQQEQLEFSYRVLSCRTTITECGAGTLDMERILETFETAVGRLVGPVSGRFYIDASVLRNPDLLKDELLGDSGAERLAFQEQDNRAAESGRGVCVDVHAHGRRLGRLSLCWGEAEDPGQDRMGEILSMVDGASQALAGAILYRETVWEGGVQDTMQTIVSMINSAGDVRDILNVVCRDGARLLKAEAAAIWLADAQEDSLRRYACCHPEFSPMEGRLGEWPLEEHSGPLERVLRRNRPEAVDLTVHPKLRGLFAQGGGPCRQGAIFPVEGRDGVLGLLVLCRNMDVPFSGETMAKAQLLAMHAGMALQDAFLIQELSATNEQLQRTQREKIRSEKLAAIGQMSAGIAHEIRNPLGAMSNCLKILNSPGTGEHARDRALRILEEEARRLEKTASDFLDFARPAGEMLRESDPRRLLASVEEEAQAHLAGQDADIQLLVDAPPALPMCRMDSDRLRQALWNLFLNAVKACGDAGRIRLCGTSLDGELRLAVEDDGRGIEPEQMEDIFEPFFTTNASGSGLGLAIVKQVVESQGGRVEVSSVPGSGTTVALILPLTEEAHVQRSTVSGNLAG</sequence>
<feature type="transmembrane region" description="Helical" evidence="10">
    <location>
        <begin position="88"/>
        <end position="107"/>
    </location>
</feature>
<dbReference type="InterPro" id="IPR005467">
    <property type="entry name" value="His_kinase_dom"/>
</dbReference>
<dbReference type="PROSITE" id="PS50109">
    <property type="entry name" value="HIS_KIN"/>
    <property type="match status" value="1"/>
</dbReference>
<keyword evidence="9" id="KW-0175">Coiled coil</keyword>
<dbReference type="InterPro" id="IPR036097">
    <property type="entry name" value="HisK_dim/P_sf"/>
</dbReference>
<dbReference type="CDD" id="cd00075">
    <property type="entry name" value="HATPase"/>
    <property type="match status" value="1"/>
</dbReference>
<dbReference type="CDD" id="cd00082">
    <property type="entry name" value="HisKA"/>
    <property type="match status" value="1"/>
</dbReference>
<accession>A0A0P9EQD2</accession>
<name>A0A0P9EQD2_9GAMM</name>
<protein>
    <recommendedName>
        <fullName evidence="2">histidine kinase</fullName>
        <ecNumber evidence="2">2.7.13.3</ecNumber>
    </recommendedName>
</protein>
<dbReference type="PRINTS" id="PR00344">
    <property type="entry name" value="BCTRLSENSOR"/>
</dbReference>
<evidence type="ECO:0000256" key="1">
    <source>
        <dbReference type="ARBA" id="ARBA00000085"/>
    </source>
</evidence>
<keyword evidence="7" id="KW-0067">ATP-binding</keyword>
<dbReference type="PATRIC" id="fig|381306.5.peg.2397"/>
<dbReference type="RefSeq" id="WP_054965699.1">
    <property type="nucleotide sequence ID" value="NZ_FMUN01000006.1"/>
</dbReference>
<evidence type="ECO:0000256" key="10">
    <source>
        <dbReference type="SAM" id="Phobius"/>
    </source>
</evidence>
<dbReference type="OrthoDB" id="9815750at2"/>
<dbReference type="PANTHER" id="PTHR43065">
    <property type="entry name" value="SENSOR HISTIDINE KINASE"/>
    <property type="match status" value="1"/>
</dbReference>
<evidence type="ECO:0000256" key="2">
    <source>
        <dbReference type="ARBA" id="ARBA00012438"/>
    </source>
</evidence>
<comment type="catalytic activity">
    <reaction evidence="1">
        <text>ATP + protein L-histidine = ADP + protein N-phospho-L-histidine.</text>
        <dbReference type="EC" id="2.7.13.3"/>
    </reaction>
</comment>
<dbReference type="Gene3D" id="1.10.287.130">
    <property type="match status" value="1"/>
</dbReference>
<evidence type="ECO:0000256" key="4">
    <source>
        <dbReference type="ARBA" id="ARBA00022679"/>
    </source>
</evidence>
<evidence type="ECO:0000313" key="13">
    <source>
        <dbReference type="Proteomes" id="UP000183104"/>
    </source>
</evidence>
<dbReference type="STRING" id="381306.AN478_05980"/>
<keyword evidence="3" id="KW-0597">Phosphoprotein</keyword>
<feature type="transmembrane region" description="Helical" evidence="10">
    <location>
        <begin position="189"/>
        <end position="211"/>
    </location>
</feature>
<feature type="transmembrane region" description="Helical" evidence="10">
    <location>
        <begin position="151"/>
        <end position="169"/>
    </location>
</feature>
<dbReference type="InterPro" id="IPR003661">
    <property type="entry name" value="HisK_dim/P_dom"/>
</dbReference>
<keyword evidence="10" id="KW-0812">Transmembrane</keyword>
<dbReference type="Pfam" id="PF02518">
    <property type="entry name" value="HATPase_c"/>
    <property type="match status" value="1"/>
</dbReference>
<dbReference type="Gene3D" id="3.30.565.10">
    <property type="entry name" value="Histidine kinase-like ATPase, C-terminal domain"/>
    <property type="match status" value="1"/>
</dbReference>
<dbReference type="SMART" id="SM00388">
    <property type="entry name" value="HisKA"/>
    <property type="match status" value="1"/>
</dbReference>
<dbReference type="SMART" id="SM00387">
    <property type="entry name" value="HATPase_c"/>
    <property type="match status" value="1"/>
</dbReference>
<dbReference type="EMBL" id="FMUN01000006">
    <property type="protein sequence ID" value="SCY46534.1"/>
    <property type="molecule type" value="Genomic_DNA"/>
</dbReference>
<dbReference type="PANTHER" id="PTHR43065:SF10">
    <property type="entry name" value="PEROXIDE STRESS-ACTIVATED HISTIDINE KINASE MAK3"/>
    <property type="match status" value="1"/>
</dbReference>
<dbReference type="SUPFAM" id="SSF55781">
    <property type="entry name" value="GAF domain-like"/>
    <property type="match status" value="1"/>
</dbReference>
<feature type="transmembrane region" description="Helical" evidence="10">
    <location>
        <begin position="256"/>
        <end position="274"/>
    </location>
</feature>
<organism evidence="12 13">
    <name type="scientific">Thiohalorhabdus denitrificans</name>
    <dbReference type="NCBI Taxonomy" id="381306"/>
    <lineage>
        <taxon>Bacteria</taxon>
        <taxon>Pseudomonadati</taxon>
        <taxon>Pseudomonadota</taxon>
        <taxon>Gammaproteobacteria</taxon>
        <taxon>Thiohalorhabdales</taxon>
        <taxon>Thiohalorhabdaceae</taxon>
        <taxon>Thiohalorhabdus</taxon>
    </lineage>
</organism>
<feature type="transmembrane region" description="Helical" evidence="10">
    <location>
        <begin position="223"/>
        <end position="244"/>
    </location>
</feature>
<dbReference type="EC" id="2.7.13.3" evidence="2"/>
<feature type="coiled-coil region" evidence="9">
    <location>
        <begin position="274"/>
        <end position="301"/>
    </location>
</feature>
<evidence type="ECO:0000256" key="7">
    <source>
        <dbReference type="ARBA" id="ARBA00022840"/>
    </source>
</evidence>
<feature type="domain" description="Histidine kinase" evidence="11">
    <location>
        <begin position="637"/>
        <end position="846"/>
    </location>
</feature>
<dbReference type="InterPro" id="IPR036890">
    <property type="entry name" value="HATPase_C_sf"/>
</dbReference>
<dbReference type="AlphaFoldDB" id="A0A0P9EQD2"/>
<keyword evidence="10" id="KW-1133">Transmembrane helix</keyword>
<evidence type="ECO:0000256" key="9">
    <source>
        <dbReference type="SAM" id="Coils"/>
    </source>
</evidence>
<keyword evidence="5" id="KW-0547">Nucleotide-binding</keyword>
<feature type="transmembrane region" description="Helical" evidence="10">
    <location>
        <begin position="55"/>
        <end position="81"/>
    </location>
</feature>
<dbReference type="GO" id="GO:0005524">
    <property type="term" value="F:ATP binding"/>
    <property type="evidence" value="ECO:0007669"/>
    <property type="project" value="UniProtKB-KW"/>
</dbReference>